<dbReference type="Pfam" id="PF16344">
    <property type="entry name" value="FecR_C"/>
    <property type="match status" value="1"/>
</dbReference>
<evidence type="ECO:0008006" key="5">
    <source>
        <dbReference type="Google" id="ProtNLM"/>
    </source>
</evidence>
<dbReference type="InterPro" id="IPR006860">
    <property type="entry name" value="FecR"/>
</dbReference>
<dbReference type="AlphaFoldDB" id="A0A369QDK0"/>
<evidence type="ECO:0000313" key="3">
    <source>
        <dbReference type="EMBL" id="RDC62784.1"/>
    </source>
</evidence>
<dbReference type="Gene3D" id="2.60.120.1440">
    <property type="match status" value="1"/>
</dbReference>
<dbReference type="PANTHER" id="PTHR30273:SF2">
    <property type="entry name" value="PROTEIN FECR"/>
    <property type="match status" value="1"/>
</dbReference>
<sequence length="412" mass="46689">MSLLQKMHYGKQGTPRDQPIFSKADLILRYYRGELNAEESEQLEQWLAEDVSNQQFAEKLQDEVFLQDQLDFFSSIDSEVAWQKVAGQIDKPKPNFWQNAPYLKYAAVILVLCLTGSLVYKYQGSAPRSPVEVVQNNTKALPVKKVPAISNQVQLALANGTLINLDNLTNGIIWNKNGIRITKHDQEITFISNPETNIAKNTGRHSLTVPTGRQYKITLPDGSQVWLNAASSLSFANNYQSKNREVLLTGEAYLEVAKDKNKPFVVQAQNSRVEVLGTHFNVMAYPEELSVNTTLLEGSVKISHDNQHRIIKPGYQAKVGKSIAVEKVNVNAAVAWKNGLFHFQNTELEVIMRQLERWYGVDFVNRKQLRNQHFTGIISRQTEIAKILKMLELSGDMRFQTEGQKVIIQSDK</sequence>
<evidence type="ECO:0000313" key="4">
    <source>
        <dbReference type="Proteomes" id="UP000253919"/>
    </source>
</evidence>
<keyword evidence="4" id="KW-1185">Reference proteome</keyword>
<reference evidence="3 4" key="1">
    <citation type="submission" date="2018-04" db="EMBL/GenBank/DDBJ databases">
        <title>Adhaeribacter sp. HMF7616 genome sequencing and assembly.</title>
        <authorList>
            <person name="Kang H."/>
            <person name="Kang J."/>
            <person name="Cha I."/>
            <person name="Kim H."/>
            <person name="Joh K."/>
        </authorList>
    </citation>
    <scope>NUCLEOTIDE SEQUENCE [LARGE SCALE GENOMIC DNA]</scope>
    <source>
        <strain evidence="3 4">HMF7616</strain>
    </source>
</reference>
<accession>A0A369QDK0</accession>
<feature type="domain" description="FecR protein" evidence="1">
    <location>
        <begin position="208"/>
        <end position="301"/>
    </location>
</feature>
<evidence type="ECO:0000259" key="2">
    <source>
        <dbReference type="Pfam" id="PF16344"/>
    </source>
</evidence>
<comment type="caution">
    <text evidence="3">The sequence shown here is derived from an EMBL/GenBank/DDBJ whole genome shotgun (WGS) entry which is preliminary data.</text>
</comment>
<protein>
    <recommendedName>
        <fullName evidence="5">FecR family protein</fullName>
    </recommendedName>
</protein>
<dbReference type="Pfam" id="PF04773">
    <property type="entry name" value="FecR"/>
    <property type="match status" value="1"/>
</dbReference>
<evidence type="ECO:0000259" key="1">
    <source>
        <dbReference type="Pfam" id="PF04773"/>
    </source>
</evidence>
<dbReference type="Proteomes" id="UP000253919">
    <property type="component" value="Unassembled WGS sequence"/>
</dbReference>
<dbReference type="InterPro" id="IPR012373">
    <property type="entry name" value="Ferrdict_sens_TM"/>
</dbReference>
<dbReference type="Gene3D" id="3.55.50.30">
    <property type="match status" value="1"/>
</dbReference>
<proteinExistence type="predicted"/>
<dbReference type="FunFam" id="2.60.120.1440:FF:000001">
    <property type="entry name" value="Putative anti-sigma factor"/>
    <property type="match status" value="1"/>
</dbReference>
<dbReference type="PANTHER" id="PTHR30273">
    <property type="entry name" value="PERIPLASMIC SIGNAL SENSOR AND SIGMA FACTOR ACTIVATOR FECR-RELATED"/>
    <property type="match status" value="1"/>
</dbReference>
<gene>
    <name evidence="3" type="ORF">AHMF7616_01378</name>
</gene>
<dbReference type="InterPro" id="IPR032508">
    <property type="entry name" value="FecR_C"/>
</dbReference>
<organism evidence="3 4">
    <name type="scientific">Adhaeribacter pallidiroseus</name>
    <dbReference type="NCBI Taxonomy" id="2072847"/>
    <lineage>
        <taxon>Bacteria</taxon>
        <taxon>Pseudomonadati</taxon>
        <taxon>Bacteroidota</taxon>
        <taxon>Cytophagia</taxon>
        <taxon>Cytophagales</taxon>
        <taxon>Hymenobacteraceae</taxon>
        <taxon>Adhaeribacter</taxon>
    </lineage>
</organism>
<dbReference type="GO" id="GO:0016989">
    <property type="term" value="F:sigma factor antagonist activity"/>
    <property type="evidence" value="ECO:0007669"/>
    <property type="project" value="TreeGrafter"/>
</dbReference>
<name>A0A369QDK0_9BACT</name>
<feature type="domain" description="Protein FecR C-terminal" evidence="2">
    <location>
        <begin position="341"/>
        <end position="408"/>
    </location>
</feature>
<dbReference type="EMBL" id="QASA01000001">
    <property type="protein sequence ID" value="RDC62784.1"/>
    <property type="molecule type" value="Genomic_DNA"/>
</dbReference>